<name>A0ABR2WBT0_9FUNG</name>
<dbReference type="EMBL" id="JASJQH010006877">
    <property type="protein sequence ID" value="KAK9729676.1"/>
    <property type="molecule type" value="Genomic_DNA"/>
</dbReference>
<dbReference type="Gene3D" id="3.40.50.620">
    <property type="entry name" value="HUPs"/>
    <property type="match status" value="1"/>
</dbReference>
<feature type="domain" description="UspA" evidence="1">
    <location>
        <begin position="8"/>
        <end position="152"/>
    </location>
</feature>
<protein>
    <recommendedName>
        <fullName evidence="1">UspA domain-containing protein</fullName>
    </recommendedName>
</protein>
<proteinExistence type="predicted"/>
<dbReference type="SUPFAM" id="SSF52402">
    <property type="entry name" value="Adenine nucleotide alpha hydrolases-like"/>
    <property type="match status" value="1"/>
</dbReference>
<keyword evidence="3" id="KW-1185">Reference proteome</keyword>
<evidence type="ECO:0000313" key="3">
    <source>
        <dbReference type="Proteomes" id="UP001479436"/>
    </source>
</evidence>
<dbReference type="Proteomes" id="UP001479436">
    <property type="component" value="Unassembled WGS sequence"/>
</dbReference>
<dbReference type="PANTHER" id="PTHR31964:SF113">
    <property type="entry name" value="USPA DOMAIN-CONTAINING PROTEIN"/>
    <property type="match status" value="1"/>
</dbReference>
<dbReference type="InterPro" id="IPR006016">
    <property type="entry name" value="UspA"/>
</dbReference>
<evidence type="ECO:0000259" key="1">
    <source>
        <dbReference type="Pfam" id="PF00582"/>
    </source>
</evidence>
<sequence length="154" mass="17549">MDTNPYTLVVALDSGELSKKVATYAIDLVTRLACPYKLYFIHAIGLNPTRTLPFLDDLDKANNYDIEEEGKRVVEESVTWLEQFKEKVQYEWVTLKETKESGPIIEDYINSLPHVDAVIVGTRNNEGMKKLIWGSLSEYITHNVKCPVVIVKNT</sequence>
<gene>
    <name evidence="2" type="ORF">K7432_000083</name>
</gene>
<dbReference type="CDD" id="cd23659">
    <property type="entry name" value="USP_At3g01520-like"/>
    <property type="match status" value="1"/>
</dbReference>
<comment type="caution">
    <text evidence="2">The sequence shown here is derived from an EMBL/GenBank/DDBJ whole genome shotgun (WGS) entry which is preliminary data.</text>
</comment>
<organism evidence="2 3">
    <name type="scientific">Basidiobolus ranarum</name>
    <dbReference type="NCBI Taxonomy" id="34480"/>
    <lineage>
        <taxon>Eukaryota</taxon>
        <taxon>Fungi</taxon>
        <taxon>Fungi incertae sedis</taxon>
        <taxon>Zoopagomycota</taxon>
        <taxon>Entomophthoromycotina</taxon>
        <taxon>Basidiobolomycetes</taxon>
        <taxon>Basidiobolales</taxon>
        <taxon>Basidiobolaceae</taxon>
        <taxon>Basidiobolus</taxon>
    </lineage>
</organism>
<accession>A0ABR2WBT0</accession>
<dbReference type="Pfam" id="PF00582">
    <property type="entry name" value="Usp"/>
    <property type="match status" value="1"/>
</dbReference>
<dbReference type="PANTHER" id="PTHR31964">
    <property type="entry name" value="ADENINE NUCLEOTIDE ALPHA HYDROLASES-LIKE SUPERFAMILY PROTEIN"/>
    <property type="match status" value="1"/>
</dbReference>
<dbReference type="InterPro" id="IPR014729">
    <property type="entry name" value="Rossmann-like_a/b/a_fold"/>
</dbReference>
<reference evidence="2 3" key="1">
    <citation type="submission" date="2023-04" db="EMBL/GenBank/DDBJ databases">
        <title>Genome of Basidiobolus ranarum AG-B5.</title>
        <authorList>
            <person name="Stajich J.E."/>
            <person name="Carter-House D."/>
            <person name="Gryganskyi A."/>
        </authorList>
    </citation>
    <scope>NUCLEOTIDE SEQUENCE [LARGE SCALE GENOMIC DNA]</scope>
    <source>
        <strain evidence="2 3">AG-B5</strain>
    </source>
</reference>
<evidence type="ECO:0000313" key="2">
    <source>
        <dbReference type="EMBL" id="KAK9729676.1"/>
    </source>
</evidence>
<dbReference type="PRINTS" id="PR01438">
    <property type="entry name" value="UNVRSLSTRESS"/>
</dbReference>
<dbReference type="InterPro" id="IPR006015">
    <property type="entry name" value="Universal_stress_UspA"/>
</dbReference>